<evidence type="ECO:0000313" key="3">
    <source>
        <dbReference type="Proteomes" id="UP000044026"/>
    </source>
</evidence>
<keyword evidence="1" id="KW-1133">Transmembrane helix</keyword>
<dbReference type="Proteomes" id="UP000044026">
    <property type="component" value="Unassembled WGS sequence"/>
</dbReference>
<organism evidence="2 3">
    <name type="scientific">Capnocytophaga canimorsus</name>
    <dbReference type="NCBI Taxonomy" id="28188"/>
    <lineage>
        <taxon>Bacteria</taxon>
        <taxon>Pseudomonadati</taxon>
        <taxon>Bacteroidota</taxon>
        <taxon>Flavobacteriia</taxon>
        <taxon>Flavobacteriales</taxon>
        <taxon>Flavobacteriaceae</taxon>
        <taxon>Capnocytophaga</taxon>
    </lineage>
</organism>
<reference evidence="2 3" key="1">
    <citation type="submission" date="2015-01" db="EMBL/GenBank/DDBJ databases">
        <authorList>
            <person name="Xiang T."/>
            <person name="Song Y."/>
            <person name="Huang L."/>
            <person name="Wang B."/>
            <person name="Wu P."/>
        </authorList>
    </citation>
    <scope>NUCLEOTIDE SEQUENCE [LARGE SCALE GENOMIC DNA]</scope>
    <source>
        <strain evidence="2 3">Cc12</strain>
    </source>
</reference>
<name>A0A0B7HPR3_9FLAO</name>
<protein>
    <submittedName>
        <fullName evidence="2">Uncharacterized protein</fullName>
    </submittedName>
</protein>
<keyword evidence="1" id="KW-0472">Membrane</keyword>
<gene>
    <name evidence="2" type="ORF">CCAN12_760082</name>
</gene>
<accession>A0A0B7HPR3</accession>
<dbReference type="EMBL" id="CDOE01000074">
    <property type="protein sequence ID" value="CEN39513.1"/>
    <property type="molecule type" value="Genomic_DNA"/>
</dbReference>
<feature type="transmembrane region" description="Helical" evidence="1">
    <location>
        <begin position="61"/>
        <end position="80"/>
    </location>
</feature>
<keyword evidence="1" id="KW-0812">Transmembrane</keyword>
<dbReference type="AlphaFoldDB" id="A0A0B7HPR3"/>
<evidence type="ECO:0000313" key="2">
    <source>
        <dbReference type="EMBL" id="CEN39513.1"/>
    </source>
</evidence>
<sequence length="83" mass="9965">MKREKKVIYQVFTRLFGNTNTNNKPWGTKEEKMVWVNFRILPTKLCKKLRIWELHTSGLQAFRITLWWVITGLLACLTTLPKW</sequence>
<proteinExistence type="predicted"/>
<evidence type="ECO:0000256" key="1">
    <source>
        <dbReference type="SAM" id="Phobius"/>
    </source>
</evidence>